<dbReference type="InterPro" id="IPR051103">
    <property type="entry name" value="Plant_metabolite_P450s"/>
</dbReference>
<proteinExistence type="inferred from homology"/>
<evidence type="ECO:0000256" key="13">
    <source>
        <dbReference type="SAM" id="SignalP"/>
    </source>
</evidence>
<dbReference type="PANTHER" id="PTHR24298:SF800">
    <property type="entry name" value="CYTOCHROME P450 89A2-RELATED"/>
    <property type="match status" value="1"/>
</dbReference>
<evidence type="ECO:0000256" key="1">
    <source>
        <dbReference type="ARBA" id="ARBA00001971"/>
    </source>
</evidence>
<keyword evidence="11" id="KW-0472">Membrane</keyword>
<keyword evidence="10" id="KW-0503">Monooxygenase</keyword>
<keyword evidence="6 12" id="KW-0479">Metal-binding</keyword>
<comment type="cofactor">
    <cofactor evidence="1 12">
        <name>heme</name>
        <dbReference type="ChEBI" id="CHEBI:30413"/>
    </cofactor>
</comment>
<evidence type="ECO:0000256" key="9">
    <source>
        <dbReference type="ARBA" id="ARBA00023004"/>
    </source>
</evidence>
<comment type="caution">
    <text evidence="14">The sequence shown here is derived from an EMBL/GenBank/DDBJ whole genome shotgun (WGS) entry which is preliminary data.</text>
</comment>
<feature type="binding site" description="axial binding residue" evidence="12">
    <location>
        <position position="838"/>
    </location>
    <ligand>
        <name>heme</name>
        <dbReference type="ChEBI" id="CHEBI:30413"/>
    </ligand>
    <ligandPart>
        <name>Fe</name>
        <dbReference type="ChEBI" id="CHEBI:18248"/>
    </ligandPart>
</feature>
<feature type="chain" id="PRO_5035821819" evidence="13">
    <location>
        <begin position="22"/>
        <end position="894"/>
    </location>
</feature>
<comment type="subcellular location">
    <subcellularLocation>
        <location evidence="2">Membrane</location>
        <topology evidence="2">Single-pass membrane protein</topology>
    </subcellularLocation>
</comment>
<keyword evidence="9 12" id="KW-0408">Iron</keyword>
<evidence type="ECO:0000256" key="8">
    <source>
        <dbReference type="ARBA" id="ARBA00023002"/>
    </source>
</evidence>
<dbReference type="Gramene" id="OE9A095255T1">
    <property type="protein sequence ID" value="OE9A095255C1"/>
    <property type="gene ID" value="OE9A095255"/>
</dbReference>
<reference evidence="14 15" key="1">
    <citation type="submission" date="2019-12" db="EMBL/GenBank/DDBJ databases">
        <authorList>
            <person name="Alioto T."/>
            <person name="Alioto T."/>
            <person name="Gomez Garrido J."/>
        </authorList>
    </citation>
    <scope>NUCLEOTIDE SEQUENCE [LARGE SCALE GENOMIC DNA]</scope>
</reference>
<keyword evidence="8" id="KW-0560">Oxidoreductase</keyword>
<dbReference type="Proteomes" id="UP000594638">
    <property type="component" value="Unassembled WGS sequence"/>
</dbReference>
<dbReference type="OrthoDB" id="1055148at2759"/>
<dbReference type="CDD" id="cd11075">
    <property type="entry name" value="CYP77_89"/>
    <property type="match status" value="1"/>
</dbReference>
<evidence type="ECO:0000313" key="14">
    <source>
        <dbReference type="EMBL" id="CAA3008627.1"/>
    </source>
</evidence>
<evidence type="ECO:0000256" key="12">
    <source>
        <dbReference type="PIRSR" id="PIRSR602401-1"/>
    </source>
</evidence>
<evidence type="ECO:0000256" key="7">
    <source>
        <dbReference type="ARBA" id="ARBA00022989"/>
    </source>
</evidence>
<dbReference type="PRINTS" id="PR00463">
    <property type="entry name" value="EP450I"/>
</dbReference>
<protein>
    <submittedName>
        <fullName evidence="14">Cytochrome P450 89A2-like</fullName>
    </submittedName>
</protein>
<keyword evidence="4 12" id="KW-0349">Heme</keyword>
<name>A0A8S0TX19_OLEEU</name>
<dbReference type="InterPro" id="IPR017972">
    <property type="entry name" value="Cyt_P450_CS"/>
</dbReference>
<evidence type="ECO:0000256" key="3">
    <source>
        <dbReference type="ARBA" id="ARBA00010617"/>
    </source>
</evidence>
<dbReference type="Gene3D" id="1.10.630.10">
    <property type="entry name" value="Cytochrome P450"/>
    <property type="match status" value="2"/>
</dbReference>
<gene>
    <name evidence="14" type="ORF">OLEA9_A095255</name>
</gene>
<dbReference type="GO" id="GO:0016020">
    <property type="term" value="C:membrane"/>
    <property type="evidence" value="ECO:0007669"/>
    <property type="project" value="UniProtKB-SubCell"/>
</dbReference>
<dbReference type="AlphaFoldDB" id="A0A8S0TX19"/>
<dbReference type="InterPro" id="IPR036396">
    <property type="entry name" value="Cyt_P450_sf"/>
</dbReference>
<comment type="similarity">
    <text evidence="3">Belongs to the cytochrome P450 family.</text>
</comment>
<dbReference type="InterPro" id="IPR001128">
    <property type="entry name" value="Cyt_P450"/>
</dbReference>
<dbReference type="PRINTS" id="PR00385">
    <property type="entry name" value="P450"/>
</dbReference>
<dbReference type="GO" id="GO:0005506">
    <property type="term" value="F:iron ion binding"/>
    <property type="evidence" value="ECO:0007669"/>
    <property type="project" value="InterPro"/>
</dbReference>
<keyword evidence="7" id="KW-1133">Transmembrane helix</keyword>
<dbReference type="PANTHER" id="PTHR24298">
    <property type="entry name" value="FLAVONOID 3'-MONOOXYGENASE-RELATED"/>
    <property type="match status" value="1"/>
</dbReference>
<evidence type="ECO:0000256" key="10">
    <source>
        <dbReference type="ARBA" id="ARBA00023033"/>
    </source>
</evidence>
<dbReference type="FunFam" id="1.10.630.10:FF:000012">
    <property type="entry name" value="Cytochrome P450 family protein"/>
    <property type="match status" value="2"/>
</dbReference>
<dbReference type="GO" id="GO:0016709">
    <property type="term" value="F:oxidoreductase activity, acting on paired donors, with incorporation or reduction of molecular oxygen, NAD(P)H as one donor, and incorporation of one atom of oxygen"/>
    <property type="evidence" value="ECO:0007669"/>
    <property type="project" value="TreeGrafter"/>
</dbReference>
<sequence length="894" mass="102857">MESFWFIFIVSLLCILPLLKSLFSSIAGARKKNLPPGPISVPLIGNLVWLRRSLSELEFILREFKTKYGPFITIRIGPRIRLIFIGSHSLAHRALVQNGAVFSDRPSAAPTSKIVTSNQRTISSAAYGATWRILRRNLTYEILHPSRVKSYSMSRGWVLGGLIQRLVVAQSSESFVTVIDHFHFAMFCLLVFMCFGDKLHENQIKEIETIQRRLLLNFRRFNALNFWPRLGRILFRNRWNELIRLRQEQENVYIPLIRTRLQAKQRPINQSEEQEAEVVAYVDSLADLQLPEENRKLDEREMVSLCSEFLIAGTDTTATALQWIMANLVKHPEIQSKLYDEIIEVVGLPPAMAMSSNKESSMQQMVEEEDLQKMPYLKAVVLEALRLSLLCILPLLKSLFSSIAGARKKNLPPGPISVPLIGNLVWLRRSLSELEFILREFKTKYGPFITIRIGPRIRFIFIGSHSLAHRALVQNGAVFSDRPRGPPTSKIVTSNQHTISSAAYGATWRILRRNLTYEILHPSRVKSYSMSRGWVAGGLIQRLVVAQSSESFVTVIDHFHFAMFCLLVFMCFGDKLHENQIKEIETIQRRLLLNFRRFNALNFWPRLGRILFRNRWNELIRLRQEQENVYIPLIRTRLQAKQTPINQSEEKEAEVVAYVDSLADLKLPEENRKLDEREMVSLCSEFLIAGTDTTATALQWIMANLVKHPEIQSKLYDEIIEVVSSNKESSMQQMVEEEDLQKMPYLKAVVLEALRRHPPGHFVLPHRVTEEVELDGYVIPKNGLVNFMVADMGLDPKVWEDPMEFNPERFLADGGEAFDVTGSREIKMMPFGAGRRICPGWALALLHLEYFVANLIWYFKWTALDGDDIDLSEKQEFTTVMKNPLRARISPRVP</sequence>
<evidence type="ECO:0000256" key="6">
    <source>
        <dbReference type="ARBA" id="ARBA00022723"/>
    </source>
</evidence>
<dbReference type="Pfam" id="PF00067">
    <property type="entry name" value="p450"/>
    <property type="match status" value="2"/>
</dbReference>
<dbReference type="EMBL" id="CACTIH010007302">
    <property type="protein sequence ID" value="CAA3008627.1"/>
    <property type="molecule type" value="Genomic_DNA"/>
</dbReference>
<dbReference type="GO" id="GO:0020037">
    <property type="term" value="F:heme binding"/>
    <property type="evidence" value="ECO:0007669"/>
    <property type="project" value="InterPro"/>
</dbReference>
<keyword evidence="5" id="KW-0812">Transmembrane</keyword>
<dbReference type="SUPFAM" id="SSF48264">
    <property type="entry name" value="Cytochrome P450"/>
    <property type="match status" value="2"/>
</dbReference>
<organism evidence="14 15">
    <name type="scientific">Olea europaea subsp. europaea</name>
    <dbReference type="NCBI Taxonomy" id="158383"/>
    <lineage>
        <taxon>Eukaryota</taxon>
        <taxon>Viridiplantae</taxon>
        <taxon>Streptophyta</taxon>
        <taxon>Embryophyta</taxon>
        <taxon>Tracheophyta</taxon>
        <taxon>Spermatophyta</taxon>
        <taxon>Magnoliopsida</taxon>
        <taxon>eudicotyledons</taxon>
        <taxon>Gunneridae</taxon>
        <taxon>Pentapetalae</taxon>
        <taxon>asterids</taxon>
        <taxon>lamiids</taxon>
        <taxon>Lamiales</taxon>
        <taxon>Oleaceae</taxon>
        <taxon>Oleeae</taxon>
        <taxon>Olea</taxon>
    </lineage>
</organism>
<evidence type="ECO:0000256" key="5">
    <source>
        <dbReference type="ARBA" id="ARBA00022692"/>
    </source>
</evidence>
<dbReference type="PROSITE" id="PS00086">
    <property type="entry name" value="CYTOCHROME_P450"/>
    <property type="match status" value="1"/>
</dbReference>
<evidence type="ECO:0000256" key="4">
    <source>
        <dbReference type="ARBA" id="ARBA00022617"/>
    </source>
</evidence>
<evidence type="ECO:0000256" key="2">
    <source>
        <dbReference type="ARBA" id="ARBA00004167"/>
    </source>
</evidence>
<keyword evidence="13" id="KW-0732">Signal</keyword>
<evidence type="ECO:0000256" key="11">
    <source>
        <dbReference type="ARBA" id="ARBA00023136"/>
    </source>
</evidence>
<dbReference type="InterPro" id="IPR002401">
    <property type="entry name" value="Cyt_P450_E_grp-I"/>
</dbReference>
<accession>A0A8S0TX19</accession>
<keyword evidence="15" id="KW-1185">Reference proteome</keyword>
<feature type="signal peptide" evidence="13">
    <location>
        <begin position="1"/>
        <end position="21"/>
    </location>
</feature>
<evidence type="ECO:0000313" key="15">
    <source>
        <dbReference type="Proteomes" id="UP000594638"/>
    </source>
</evidence>